<accession>A0A095X013</accession>
<keyword evidence="3" id="KW-0032">Aminotransferase</keyword>
<evidence type="ECO:0000256" key="4">
    <source>
        <dbReference type="ARBA" id="ARBA00022679"/>
    </source>
</evidence>
<protein>
    <submittedName>
        <fullName evidence="7">Amino acid transferase</fullName>
    </submittedName>
</protein>
<dbReference type="EMBL" id="JRMW01000039">
    <property type="protein sequence ID" value="KGF03390.1"/>
    <property type="molecule type" value="Genomic_DNA"/>
</dbReference>
<dbReference type="PANTHER" id="PTHR46383">
    <property type="entry name" value="ASPARTATE AMINOTRANSFERASE"/>
    <property type="match status" value="1"/>
</dbReference>
<feature type="domain" description="Aminotransferase class I/classII large" evidence="6">
    <location>
        <begin position="46"/>
        <end position="400"/>
    </location>
</feature>
<dbReference type="GO" id="GO:0008483">
    <property type="term" value="F:transaminase activity"/>
    <property type="evidence" value="ECO:0007669"/>
    <property type="project" value="UniProtKB-KW"/>
</dbReference>
<dbReference type="InterPro" id="IPR004839">
    <property type="entry name" value="Aminotransferase_I/II_large"/>
</dbReference>
<evidence type="ECO:0000259" key="6">
    <source>
        <dbReference type="Pfam" id="PF00155"/>
    </source>
</evidence>
<keyword evidence="5" id="KW-0663">Pyridoxal phosphate</keyword>
<gene>
    <name evidence="7" type="ORF">HMPREF1630_07360</name>
</gene>
<comment type="caution">
    <text evidence="7">The sequence shown here is derived from an EMBL/GenBank/DDBJ whole genome shotgun (WGS) entry which is preliminary data.</text>
</comment>
<dbReference type="InterPro" id="IPR015422">
    <property type="entry name" value="PyrdxlP-dep_Trfase_small"/>
</dbReference>
<comment type="similarity">
    <text evidence="2">Belongs to the class-I pyridoxal-phosphate-dependent aminotransferase family.</text>
</comment>
<dbReference type="InterPro" id="IPR015424">
    <property type="entry name" value="PyrdxlP-dep_Trfase"/>
</dbReference>
<dbReference type="Pfam" id="PF00155">
    <property type="entry name" value="Aminotran_1_2"/>
    <property type="match status" value="1"/>
</dbReference>
<dbReference type="Gene3D" id="3.40.640.10">
    <property type="entry name" value="Type I PLP-dependent aspartate aminotransferase-like (Major domain)"/>
    <property type="match status" value="1"/>
</dbReference>
<dbReference type="SUPFAM" id="SSF53383">
    <property type="entry name" value="PLP-dependent transferases"/>
    <property type="match status" value="1"/>
</dbReference>
<dbReference type="GO" id="GO:0030170">
    <property type="term" value="F:pyridoxal phosphate binding"/>
    <property type="evidence" value="ECO:0007669"/>
    <property type="project" value="InterPro"/>
</dbReference>
<dbReference type="AlphaFoldDB" id="A0A095X013"/>
<evidence type="ECO:0000313" key="8">
    <source>
        <dbReference type="Proteomes" id="UP000029579"/>
    </source>
</evidence>
<evidence type="ECO:0000256" key="2">
    <source>
        <dbReference type="ARBA" id="ARBA00007441"/>
    </source>
</evidence>
<dbReference type="InterPro" id="IPR015421">
    <property type="entry name" value="PyrdxlP-dep_Trfase_major"/>
</dbReference>
<dbReference type="CDD" id="cd00609">
    <property type="entry name" value="AAT_like"/>
    <property type="match status" value="1"/>
</dbReference>
<proteinExistence type="inferred from homology"/>
<evidence type="ECO:0000313" key="7">
    <source>
        <dbReference type="EMBL" id="KGF03390.1"/>
    </source>
</evidence>
<comment type="cofactor">
    <cofactor evidence="1">
        <name>pyridoxal 5'-phosphate</name>
        <dbReference type="ChEBI" id="CHEBI:597326"/>
    </cofactor>
</comment>
<dbReference type="OrthoDB" id="9766445at2"/>
<dbReference type="RefSeq" id="WP_037328403.1">
    <property type="nucleotide sequence ID" value="NZ_JRMW01000039.1"/>
</dbReference>
<dbReference type="InterPro" id="IPR050596">
    <property type="entry name" value="AspAT/PAT-like"/>
</dbReference>
<dbReference type="Gene3D" id="3.90.1150.10">
    <property type="entry name" value="Aspartate Aminotransferase, domain 1"/>
    <property type="match status" value="1"/>
</dbReference>
<dbReference type="PANTHER" id="PTHR46383:SF1">
    <property type="entry name" value="ASPARTATE AMINOTRANSFERASE"/>
    <property type="match status" value="1"/>
</dbReference>
<name>A0A095X013_9FIRM</name>
<dbReference type="Proteomes" id="UP000029579">
    <property type="component" value="Unassembled WGS sequence"/>
</dbReference>
<dbReference type="eggNOG" id="COG1448">
    <property type="taxonomic scope" value="Bacteria"/>
</dbReference>
<evidence type="ECO:0000256" key="3">
    <source>
        <dbReference type="ARBA" id="ARBA00022576"/>
    </source>
</evidence>
<dbReference type="GO" id="GO:0006520">
    <property type="term" value="P:amino acid metabolic process"/>
    <property type="evidence" value="ECO:0007669"/>
    <property type="project" value="InterPro"/>
</dbReference>
<sequence>MTMTIQKSGKTGPDLAFAINAKVKEAQAKFGKANVINAVLGTLADDEGNIIALDSFYKRLETMDRGIIASYAPIEGEKTFRDTVINLLFEDYRPDAYIEAVSTPGGTGAIRNGIFAYADIGDPVICHDYFWQPYQKMCREFDRDFRTYNFFTKDFKFDLASYKKCQDEALKDHDRLVSIINSPGNNPTGYSLSDEEWDEVLEISKEAVARGKKVTLLIDVAYIEFAGDGEQKKFFKKFSKLPENLMVLVAFSMSKAYTAYGLRSGAVIGISSYKEVIEEFKDAMASSARVNWSNGVHAPQLILVDLAKDENKGEYDKELAGLKAMLRERADVFVEEAFKHKLDIIPYFGGFFAFVPTPRAFEITENLEKENIFTIPSAKGIRIALCATNKKDVVKLVERIAFYMDK</sequence>
<organism evidence="7 8">
    <name type="scientific">Anaerococcus lactolyticus S7-1-13</name>
    <dbReference type="NCBI Taxonomy" id="1284686"/>
    <lineage>
        <taxon>Bacteria</taxon>
        <taxon>Bacillati</taxon>
        <taxon>Bacillota</taxon>
        <taxon>Tissierellia</taxon>
        <taxon>Tissierellales</taxon>
        <taxon>Peptoniphilaceae</taxon>
        <taxon>Anaerococcus</taxon>
    </lineage>
</organism>
<evidence type="ECO:0000256" key="5">
    <source>
        <dbReference type="ARBA" id="ARBA00022898"/>
    </source>
</evidence>
<reference evidence="7 8" key="1">
    <citation type="submission" date="2014-07" db="EMBL/GenBank/DDBJ databases">
        <authorList>
            <person name="McCorrison J."/>
            <person name="Sanka R."/>
            <person name="Torralba M."/>
            <person name="Gillis M."/>
            <person name="Haft D.H."/>
            <person name="Methe B."/>
            <person name="Sutton G."/>
            <person name="Nelson K.E."/>
        </authorList>
    </citation>
    <scope>NUCLEOTIDE SEQUENCE [LARGE SCALE GENOMIC DNA]</scope>
    <source>
        <strain evidence="7 8">S7-1-13</strain>
    </source>
</reference>
<keyword evidence="4 7" id="KW-0808">Transferase</keyword>
<evidence type="ECO:0000256" key="1">
    <source>
        <dbReference type="ARBA" id="ARBA00001933"/>
    </source>
</evidence>